<sequence length="67" mass="7372">MGDDIPDIDIMEICGLACCPSDAVNEVKEVSEYISIHPGGRGCVREIIEQTMKVKGEWLKNKEAYSG</sequence>
<proteinExistence type="predicted"/>
<dbReference type="InterPro" id="IPR018506">
    <property type="entry name" value="Cyt_B5_heme-BS"/>
</dbReference>
<dbReference type="EMBL" id="VSSQ01022021">
    <property type="protein sequence ID" value="MPM68022.1"/>
    <property type="molecule type" value="Genomic_DNA"/>
</dbReference>
<organism evidence="1">
    <name type="scientific">bioreactor metagenome</name>
    <dbReference type="NCBI Taxonomy" id="1076179"/>
    <lineage>
        <taxon>unclassified sequences</taxon>
        <taxon>metagenomes</taxon>
        <taxon>ecological metagenomes</taxon>
    </lineage>
</organism>
<dbReference type="Gene3D" id="3.40.50.1000">
    <property type="entry name" value="HAD superfamily/HAD-like"/>
    <property type="match status" value="1"/>
</dbReference>
<dbReference type="PROSITE" id="PS00191">
    <property type="entry name" value="CYTOCHROME_B5_1"/>
    <property type="match status" value="1"/>
</dbReference>
<evidence type="ECO:0000313" key="1">
    <source>
        <dbReference type="EMBL" id="MPM68022.1"/>
    </source>
</evidence>
<dbReference type="InterPro" id="IPR023214">
    <property type="entry name" value="HAD_sf"/>
</dbReference>
<evidence type="ECO:0008006" key="2">
    <source>
        <dbReference type="Google" id="ProtNLM"/>
    </source>
</evidence>
<gene>
    <name evidence="1" type="ORF">SDC9_114948</name>
</gene>
<dbReference type="AlphaFoldDB" id="A0A645BS15"/>
<accession>A0A645BS15</accession>
<dbReference type="GO" id="GO:0020037">
    <property type="term" value="F:heme binding"/>
    <property type="evidence" value="ECO:0007669"/>
    <property type="project" value="InterPro"/>
</dbReference>
<protein>
    <recommendedName>
        <fullName evidence="2">3-deoxy-manno-octulosonate-8-phosphatase</fullName>
    </recommendedName>
</protein>
<name>A0A645BS15_9ZZZZ</name>
<reference evidence="1" key="1">
    <citation type="submission" date="2019-08" db="EMBL/GenBank/DDBJ databases">
        <authorList>
            <person name="Kucharzyk K."/>
            <person name="Murdoch R.W."/>
            <person name="Higgins S."/>
            <person name="Loffler F."/>
        </authorList>
    </citation>
    <scope>NUCLEOTIDE SEQUENCE</scope>
</reference>
<comment type="caution">
    <text evidence="1">The sequence shown here is derived from an EMBL/GenBank/DDBJ whole genome shotgun (WGS) entry which is preliminary data.</text>
</comment>
<dbReference type="InterPro" id="IPR036412">
    <property type="entry name" value="HAD-like_sf"/>
</dbReference>
<dbReference type="SUPFAM" id="SSF56784">
    <property type="entry name" value="HAD-like"/>
    <property type="match status" value="1"/>
</dbReference>